<sequence>MRFYTRVIGLVVLATIAIFSLWGRSHGEASVKVSDIVSDLHRREGSIQDDILDEAHVANRRGHLVPLLQDNLESPQVADIDISDGRKLYNIDLLPDLRAQYVDAMICSDERTIGGMVALVNSILSNTNTTVFFHLVTVKSQMEHLEEWILAALPDIVMEIVPFEADLTERLQLRGNTRKELSSALNFARFWMPSLFPHVLGRILYLDDDVIVLGDVNEMKHQPIKKGHVIAASADSKNTIGNFLNFDNPTVQNLGIGKDVQSFNAGVFVCDLDEWRKKNVTENVIYWMERNTKEHIYGGGIAGGASQPPMLIALHGLVTPLAQVWHVRHFGWWMGNHYKLDITKQAKLMHWNGGFKPWKSGKASKFAFVWHKYYFPDPWGQFTVVPPDGPAMKLPKKSKK</sequence>
<dbReference type="Proteomes" id="UP000054560">
    <property type="component" value="Unassembled WGS sequence"/>
</dbReference>
<dbReference type="PANTHER" id="PTHR13778">
    <property type="entry name" value="GLYCOSYLTRANSFERASE 8 DOMAIN-CONTAINING PROTEIN"/>
    <property type="match status" value="1"/>
</dbReference>
<proteinExistence type="inferred from homology"/>
<protein>
    <recommendedName>
        <fullName evidence="7">Hexosyltransferase</fullName>
    </recommendedName>
</protein>
<keyword evidence="3" id="KW-0808">Transferase</keyword>
<dbReference type="InterPro" id="IPR050748">
    <property type="entry name" value="Glycosyltrans_8_dom-fam"/>
</dbReference>
<dbReference type="OrthoDB" id="411524at2759"/>
<dbReference type="STRING" id="667725.A0A0L0FNB5"/>
<evidence type="ECO:0008006" key="7">
    <source>
        <dbReference type="Google" id="ProtNLM"/>
    </source>
</evidence>
<dbReference type="EMBL" id="KQ242711">
    <property type="protein sequence ID" value="KNC77508.1"/>
    <property type="molecule type" value="Genomic_DNA"/>
</dbReference>
<dbReference type="Gene3D" id="3.90.550.10">
    <property type="entry name" value="Spore Coat Polysaccharide Biosynthesis Protein SpsA, Chain A"/>
    <property type="match status" value="1"/>
</dbReference>
<keyword evidence="6" id="KW-1185">Reference proteome</keyword>
<dbReference type="RefSeq" id="XP_014151410.1">
    <property type="nucleotide sequence ID" value="XM_014295935.1"/>
</dbReference>
<accession>A0A0L0FNB5</accession>
<dbReference type="GO" id="GO:0046872">
    <property type="term" value="F:metal ion binding"/>
    <property type="evidence" value="ECO:0007669"/>
    <property type="project" value="UniProtKB-KW"/>
</dbReference>
<name>A0A0L0FNB5_9EUKA</name>
<dbReference type="Pfam" id="PF01501">
    <property type="entry name" value="Glyco_transf_8"/>
    <property type="match status" value="1"/>
</dbReference>
<dbReference type="PANTHER" id="PTHR13778:SF47">
    <property type="entry name" value="LIPOPOLYSACCHARIDE 1,3-GALACTOSYLTRANSFERASE"/>
    <property type="match status" value="1"/>
</dbReference>
<gene>
    <name evidence="5" type="ORF">SARC_10030</name>
</gene>
<dbReference type="GO" id="GO:0005794">
    <property type="term" value="C:Golgi apparatus"/>
    <property type="evidence" value="ECO:0007669"/>
    <property type="project" value="TreeGrafter"/>
</dbReference>
<evidence type="ECO:0000256" key="4">
    <source>
        <dbReference type="ARBA" id="ARBA00022723"/>
    </source>
</evidence>
<evidence type="ECO:0000256" key="3">
    <source>
        <dbReference type="ARBA" id="ARBA00022679"/>
    </source>
</evidence>
<organism evidence="5 6">
    <name type="scientific">Sphaeroforma arctica JP610</name>
    <dbReference type="NCBI Taxonomy" id="667725"/>
    <lineage>
        <taxon>Eukaryota</taxon>
        <taxon>Ichthyosporea</taxon>
        <taxon>Ichthyophonida</taxon>
        <taxon>Sphaeroforma</taxon>
    </lineage>
</organism>
<keyword evidence="4" id="KW-0479">Metal-binding</keyword>
<dbReference type="InterPro" id="IPR029044">
    <property type="entry name" value="Nucleotide-diphossugar_trans"/>
</dbReference>
<comment type="similarity">
    <text evidence="1">Belongs to the glycosyltransferase 8 family.</text>
</comment>
<dbReference type="InterPro" id="IPR002495">
    <property type="entry name" value="Glyco_trans_8"/>
</dbReference>
<dbReference type="GO" id="GO:0016757">
    <property type="term" value="F:glycosyltransferase activity"/>
    <property type="evidence" value="ECO:0007669"/>
    <property type="project" value="UniProtKB-KW"/>
</dbReference>
<keyword evidence="2" id="KW-0328">Glycosyltransferase</keyword>
<dbReference type="eggNOG" id="ENOG502QTN8">
    <property type="taxonomic scope" value="Eukaryota"/>
</dbReference>
<reference evidence="5 6" key="1">
    <citation type="submission" date="2011-02" db="EMBL/GenBank/DDBJ databases">
        <title>The Genome Sequence of Sphaeroforma arctica JP610.</title>
        <authorList>
            <consortium name="The Broad Institute Genome Sequencing Platform"/>
            <person name="Russ C."/>
            <person name="Cuomo C."/>
            <person name="Young S.K."/>
            <person name="Zeng Q."/>
            <person name="Gargeya S."/>
            <person name="Alvarado L."/>
            <person name="Berlin A."/>
            <person name="Chapman S.B."/>
            <person name="Chen Z."/>
            <person name="Freedman E."/>
            <person name="Gellesch M."/>
            <person name="Goldberg J."/>
            <person name="Griggs A."/>
            <person name="Gujja S."/>
            <person name="Heilman E."/>
            <person name="Heiman D."/>
            <person name="Howarth C."/>
            <person name="Mehta T."/>
            <person name="Neiman D."/>
            <person name="Pearson M."/>
            <person name="Roberts A."/>
            <person name="Saif S."/>
            <person name="Shea T."/>
            <person name="Shenoy N."/>
            <person name="Sisk P."/>
            <person name="Stolte C."/>
            <person name="Sykes S."/>
            <person name="White J."/>
            <person name="Yandava C."/>
            <person name="Burger G."/>
            <person name="Gray M.W."/>
            <person name="Holland P.W.H."/>
            <person name="King N."/>
            <person name="Lang F.B.F."/>
            <person name="Roger A.J."/>
            <person name="Ruiz-Trillo I."/>
            <person name="Haas B."/>
            <person name="Nusbaum C."/>
            <person name="Birren B."/>
        </authorList>
    </citation>
    <scope>NUCLEOTIDE SEQUENCE [LARGE SCALE GENOMIC DNA]</scope>
    <source>
        <strain evidence="5 6">JP610</strain>
    </source>
</reference>
<dbReference type="AlphaFoldDB" id="A0A0L0FNB5"/>
<evidence type="ECO:0000256" key="1">
    <source>
        <dbReference type="ARBA" id="ARBA00006351"/>
    </source>
</evidence>
<evidence type="ECO:0000256" key="2">
    <source>
        <dbReference type="ARBA" id="ARBA00022676"/>
    </source>
</evidence>
<evidence type="ECO:0000313" key="5">
    <source>
        <dbReference type="EMBL" id="KNC77508.1"/>
    </source>
</evidence>
<dbReference type="GeneID" id="25910534"/>
<evidence type="ECO:0000313" key="6">
    <source>
        <dbReference type="Proteomes" id="UP000054560"/>
    </source>
</evidence>
<dbReference type="SUPFAM" id="SSF53448">
    <property type="entry name" value="Nucleotide-diphospho-sugar transferases"/>
    <property type="match status" value="1"/>
</dbReference>